<dbReference type="InterPro" id="IPR001314">
    <property type="entry name" value="Peptidase_S1A"/>
</dbReference>
<gene>
    <name evidence="11" type="primary">LOC117574519</name>
</gene>
<dbReference type="Gene3D" id="2.40.10.10">
    <property type="entry name" value="Trypsin-like serine proteases"/>
    <property type="match status" value="2"/>
</dbReference>
<organism evidence="10 11">
    <name type="scientific">Drosophila albomicans</name>
    <name type="common">Fruit fly</name>
    <dbReference type="NCBI Taxonomy" id="7291"/>
    <lineage>
        <taxon>Eukaryota</taxon>
        <taxon>Metazoa</taxon>
        <taxon>Ecdysozoa</taxon>
        <taxon>Arthropoda</taxon>
        <taxon>Hexapoda</taxon>
        <taxon>Insecta</taxon>
        <taxon>Pterygota</taxon>
        <taxon>Neoptera</taxon>
        <taxon>Endopterygota</taxon>
        <taxon>Diptera</taxon>
        <taxon>Brachycera</taxon>
        <taxon>Muscomorpha</taxon>
        <taxon>Ephydroidea</taxon>
        <taxon>Drosophilidae</taxon>
        <taxon>Drosophila</taxon>
    </lineage>
</organism>
<keyword evidence="8" id="KW-0732">Signal</keyword>
<dbReference type="SMART" id="SM00020">
    <property type="entry name" value="Tryp_SPc"/>
    <property type="match status" value="1"/>
</dbReference>
<keyword evidence="2" id="KW-0964">Secreted</keyword>
<dbReference type="FunFam" id="2.40.10.10:FF:000047">
    <property type="entry name" value="Trypsin eta"/>
    <property type="match status" value="1"/>
</dbReference>
<dbReference type="InterPro" id="IPR001254">
    <property type="entry name" value="Trypsin_dom"/>
</dbReference>
<evidence type="ECO:0000259" key="9">
    <source>
        <dbReference type="PROSITE" id="PS50240"/>
    </source>
</evidence>
<dbReference type="PRINTS" id="PR00722">
    <property type="entry name" value="CHYMOTRYPSIN"/>
</dbReference>
<evidence type="ECO:0000313" key="10">
    <source>
        <dbReference type="Proteomes" id="UP000515160"/>
    </source>
</evidence>
<keyword evidence="10" id="KW-1185">Reference proteome</keyword>
<dbReference type="InterPro" id="IPR009003">
    <property type="entry name" value="Peptidase_S1_PA"/>
</dbReference>
<dbReference type="GO" id="GO:0005576">
    <property type="term" value="C:extracellular region"/>
    <property type="evidence" value="ECO:0007669"/>
    <property type="project" value="UniProtKB-SubCell"/>
</dbReference>
<dbReference type="Proteomes" id="UP000515160">
    <property type="component" value="Chromosome 2R"/>
</dbReference>
<proteinExistence type="predicted"/>
<evidence type="ECO:0000256" key="7">
    <source>
        <dbReference type="ARBA" id="ARBA00023157"/>
    </source>
</evidence>
<accession>A0A6P8XDC7</accession>
<dbReference type="GO" id="GO:0004252">
    <property type="term" value="F:serine-type endopeptidase activity"/>
    <property type="evidence" value="ECO:0007669"/>
    <property type="project" value="InterPro"/>
</dbReference>
<dbReference type="GeneID" id="117574519"/>
<evidence type="ECO:0000256" key="1">
    <source>
        <dbReference type="ARBA" id="ARBA00004613"/>
    </source>
</evidence>
<dbReference type="AlphaFoldDB" id="A0A6P8XDC7"/>
<feature type="chain" id="PRO_5027701190" evidence="8">
    <location>
        <begin position="20"/>
        <end position="269"/>
    </location>
</feature>
<dbReference type="Pfam" id="PF00089">
    <property type="entry name" value="Trypsin"/>
    <property type="match status" value="1"/>
</dbReference>
<sequence length="269" mass="29062">MSSLIGAFLFLLLVSSSHAAGRRDFQPVVASKMNANSRIIGGETAALGAAPYQVSIQNSFGNHMCGGVIIHDQYILTAASCLAGLHKSNVKTVMSTNDWAGPAWEYYTEEIILHCKFDQPLYHNDIALIKMQTLVAYDDVTQNITLAGVDDLVEGEKLVMTGWGYAQEQGEYVYDLKQLEVSYVPSSQCNSTYGYTKDLDVGHLCAVGSVGNGACHGDHGGPLVDSQGRLVGIGNWGVPCGRGFPDVFARVSYYYDWIQSTINGCAITV</sequence>
<keyword evidence="7" id="KW-1015">Disulfide bond</keyword>
<dbReference type="GO" id="GO:0016485">
    <property type="term" value="P:protein processing"/>
    <property type="evidence" value="ECO:0007669"/>
    <property type="project" value="UniProtKB-ARBA"/>
</dbReference>
<dbReference type="InterPro" id="IPR043504">
    <property type="entry name" value="Peptidase_S1_PA_chymotrypsin"/>
</dbReference>
<keyword evidence="6" id="KW-0865">Zymogen</keyword>
<feature type="domain" description="Peptidase S1" evidence="9">
    <location>
        <begin position="39"/>
        <end position="263"/>
    </location>
</feature>
<feature type="signal peptide" evidence="8">
    <location>
        <begin position="1"/>
        <end position="19"/>
    </location>
</feature>
<name>A0A6P8XDC7_DROAB</name>
<evidence type="ECO:0000256" key="4">
    <source>
        <dbReference type="ARBA" id="ARBA00022801"/>
    </source>
</evidence>
<protein>
    <submittedName>
        <fullName evidence="11">Chymotrypsin-2</fullName>
    </submittedName>
</protein>
<dbReference type="PANTHER" id="PTHR24252">
    <property type="entry name" value="ACROSIN-RELATED"/>
    <property type="match status" value="1"/>
</dbReference>
<evidence type="ECO:0000256" key="5">
    <source>
        <dbReference type="ARBA" id="ARBA00022825"/>
    </source>
</evidence>
<evidence type="ECO:0000256" key="8">
    <source>
        <dbReference type="SAM" id="SignalP"/>
    </source>
</evidence>
<evidence type="ECO:0000256" key="3">
    <source>
        <dbReference type="ARBA" id="ARBA00022670"/>
    </source>
</evidence>
<dbReference type="PROSITE" id="PS50240">
    <property type="entry name" value="TRYPSIN_DOM"/>
    <property type="match status" value="1"/>
</dbReference>
<keyword evidence="4" id="KW-0378">Hydrolase</keyword>
<dbReference type="CDD" id="cd00190">
    <property type="entry name" value="Tryp_SPc"/>
    <property type="match status" value="1"/>
</dbReference>
<evidence type="ECO:0000256" key="2">
    <source>
        <dbReference type="ARBA" id="ARBA00022525"/>
    </source>
</evidence>
<evidence type="ECO:0000313" key="11">
    <source>
        <dbReference type="RefSeq" id="XP_034114271.1"/>
    </source>
</evidence>
<keyword evidence="5" id="KW-0720">Serine protease</keyword>
<dbReference type="SUPFAM" id="SSF50494">
    <property type="entry name" value="Trypsin-like serine proteases"/>
    <property type="match status" value="1"/>
</dbReference>
<comment type="subcellular location">
    <subcellularLocation>
        <location evidence="1">Secreted</location>
    </subcellularLocation>
</comment>
<dbReference type="PANTHER" id="PTHR24252:SF8">
    <property type="entry name" value="ACROSIN"/>
    <property type="match status" value="1"/>
</dbReference>
<dbReference type="RefSeq" id="XP_034114271.1">
    <property type="nucleotide sequence ID" value="XM_034258380.2"/>
</dbReference>
<keyword evidence="3" id="KW-0645">Protease</keyword>
<evidence type="ECO:0000256" key="6">
    <source>
        <dbReference type="ARBA" id="ARBA00023145"/>
    </source>
</evidence>
<dbReference type="OrthoDB" id="8440449at2759"/>
<reference evidence="11" key="1">
    <citation type="submission" date="2025-08" db="UniProtKB">
        <authorList>
            <consortium name="RefSeq"/>
        </authorList>
    </citation>
    <scope>IDENTIFICATION</scope>
    <source>
        <strain evidence="11">15112-1751.03</strain>
        <tissue evidence="11">Whole Adult</tissue>
    </source>
</reference>